<dbReference type="PANTHER" id="PTHR13337:SF2">
    <property type="entry name" value="SUCCINATE DEHYDROGENASE [UBIQUINONE] CYTOCHROME B SMALL SUBUNIT, MITOCHONDRIAL"/>
    <property type="match status" value="1"/>
</dbReference>
<keyword evidence="3 10" id="KW-0813">Transport</keyword>
<keyword evidence="9 10" id="KW-0472">Membrane</keyword>
<comment type="similarity">
    <text evidence="2 10">Belongs to the CybS family.</text>
</comment>
<keyword evidence="10" id="KW-0249">Electron transport</keyword>
<dbReference type="Pfam" id="PF05328">
    <property type="entry name" value="CybS"/>
    <property type="match status" value="1"/>
</dbReference>
<gene>
    <name evidence="12" type="primary">LOC106469234</name>
</gene>
<evidence type="ECO:0000256" key="7">
    <source>
        <dbReference type="ARBA" id="ARBA00022989"/>
    </source>
</evidence>
<evidence type="ECO:0000256" key="8">
    <source>
        <dbReference type="ARBA" id="ARBA00023128"/>
    </source>
</evidence>
<keyword evidence="5 10" id="KW-0999">Mitochondrion inner membrane</keyword>
<keyword evidence="7 10" id="KW-1133">Transmembrane helix</keyword>
<keyword evidence="10" id="KW-0349">Heme</keyword>
<proteinExistence type="inferred from homology"/>
<comment type="caution">
    <text evidence="10">Lacks conserved residue(s) required for the propagation of feature annotation.</text>
</comment>
<reference evidence="12" key="1">
    <citation type="submission" date="2025-08" db="UniProtKB">
        <authorList>
            <consortium name="RefSeq"/>
        </authorList>
    </citation>
    <scope>IDENTIFICATION</scope>
    <source>
        <tissue evidence="12">Muscle</tissue>
    </source>
</reference>
<keyword evidence="4 10" id="KW-0812">Transmembrane</keyword>
<dbReference type="PANTHER" id="PTHR13337">
    <property type="entry name" value="SUCCINATE DEHYDROGENASE"/>
    <property type="match status" value="1"/>
</dbReference>
<dbReference type="InterPro" id="IPR007992">
    <property type="entry name" value="CybS"/>
</dbReference>
<dbReference type="InterPro" id="IPR034804">
    <property type="entry name" value="SQR/QFR_C/D"/>
</dbReference>
<keyword evidence="10" id="KW-0408">Iron</keyword>
<feature type="transmembrane region" description="Helical" evidence="10">
    <location>
        <begin position="136"/>
        <end position="155"/>
    </location>
</feature>
<keyword evidence="10" id="KW-0816">Tricarboxylic acid cycle</keyword>
<evidence type="ECO:0000256" key="9">
    <source>
        <dbReference type="ARBA" id="ARBA00023136"/>
    </source>
</evidence>
<evidence type="ECO:0000313" key="11">
    <source>
        <dbReference type="Proteomes" id="UP000694941"/>
    </source>
</evidence>
<keyword evidence="8 10" id="KW-0496">Mitochondrion</keyword>
<evidence type="ECO:0000313" key="12">
    <source>
        <dbReference type="RefSeq" id="XP_013785158.1"/>
    </source>
</evidence>
<keyword evidence="6 10" id="KW-0809">Transit peptide</keyword>
<evidence type="ECO:0000256" key="3">
    <source>
        <dbReference type="ARBA" id="ARBA00022448"/>
    </source>
</evidence>
<name>A0ABM1BMT2_LIMPO</name>
<evidence type="ECO:0000256" key="4">
    <source>
        <dbReference type="ARBA" id="ARBA00022692"/>
    </source>
</evidence>
<evidence type="ECO:0000256" key="2">
    <source>
        <dbReference type="ARBA" id="ARBA00007294"/>
    </source>
</evidence>
<evidence type="ECO:0000256" key="6">
    <source>
        <dbReference type="ARBA" id="ARBA00022946"/>
    </source>
</evidence>
<feature type="transmembrane region" description="Helical" evidence="10">
    <location>
        <begin position="80"/>
        <end position="97"/>
    </location>
</feature>
<dbReference type="Proteomes" id="UP000694941">
    <property type="component" value="Unplaced"/>
</dbReference>
<accession>A0ABM1BMT2</accession>
<protein>
    <recommendedName>
        <fullName evidence="10">Succinate dehydrogenase [ubiquinone] cytochrome b small subunit</fullName>
    </recommendedName>
</protein>
<evidence type="ECO:0000256" key="5">
    <source>
        <dbReference type="ARBA" id="ARBA00022792"/>
    </source>
</evidence>
<dbReference type="GeneID" id="106469234"/>
<organism evidence="11 12">
    <name type="scientific">Limulus polyphemus</name>
    <name type="common">Atlantic horseshoe crab</name>
    <dbReference type="NCBI Taxonomy" id="6850"/>
    <lineage>
        <taxon>Eukaryota</taxon>
        <taxon>Metazoa</taxon>
        <taxon>Ecdysozoa</taxon>
        <taxon>Arthropoda</taxon>
        <taxon>Chelicerata</taxon>
        <taxon>Merostomata</taxon>
        <taxon>Xiphosura</taxon>
        <taxon>Limulidae</taxon>
        <taxon>Limulus</taxon>
    </lineage>
</organism>
<comment type="function">
    <text evidence="10">Membrane-anchoring subunit of succinate dehydrogenase (SDH) that is involved in complex II of the mitochondrial electron transport chain and is responsible for transferring electrons from succinate to ubiquinone (coenzyme Q).</text>
</comment>
<evidence type="ECO:0000256" key="1">
    <source>
        <dbReference type="ARBA" id="ARBA00004448"/>
    </source>
</evidence>
<keyword evidence="11" id="KW-1185">Reference proteome</keyword>
<comment type="subcellular location">
    <subcellularLocation>
        <location evidence="1 10">Mitochondrion inner membrane</location>
        <topology evidence="1 10">Multi-pass membrane protein</topology>
    </subcellularLocation>
</comment>
<keyword evidence="10" id="KW-0479">Metal-binding</keyword>
<dbReference type="CDD" id="cd03496">
    <property type="entry name" value="SQR_TypeC_CybS"/>
    <property type="match status" value="1"/>
</dbReference>
<dbReference type="Gene3D" id="1.20.1300.10">
    <property type="entry name" value="Fumarate reductase/succinate dehydrogenase, transmembrane subunit"/>
    <property type="match status" value="1"/>
</dbReference>
<evidence type="ECO:0000256" key="10">
    <source>
        <dbReference type="RuleBase" id="RU364031"/>
    </source>
</evidence>
<dbReference type="RefSeq" id="XP_013785158.1">
    <property type="nucleotide sequence ID" value="XM_013929704.2"/>
</dbReference>
<sequence>MAAVLVSRVCGRVSGVQLLAASSLKCPVSQVILPTVSNLETGVKGYDHKGAIKPFHISAVKETSNAHAHSHTKIWTGERVLATCLFGIVPASFVFPSPVMDCALAFSLTTHVHWGMESIFVDYIRPNLFGSTIPKIAVASVYGLSMLTLGGLFYFNYSDVGLVQAIKMFWKL</sequence>